<feature type="signal peptide" evidence="1">
    <location>
        <begin position="1"/>
        <end position="27"/>
    </location>
</feature>
<protein>
    <submittedName>
        <fullName evidence="2">Uncharacterized protein</fullName>
    </submittedName>
</protein>
<feature type="chain" id="PRO_5045100686" evidence="1">
    <location>
        <begin position="28"/>
        <end position="535"/>
    </location>
</feature>
<name>A0ABV4VB63_9BACL</name>
<dbReference type="NCBIfam" id="TIGR01643">
    <property type="entry name" value="YD_repeat_2x"/>
    <property type="match status" value="1"/>
</dbReference>
<keyword evidence="1" id="KW-0732">Signal</keyword>
<organism evidence="2 3">
    <name type="scientific">Paenibacillus oleatilyticus</name>
    <dbReference type="NCBI Taxonomy" id="2594886"/>
    <lineage>
        <taxon>Bacteria</taxon>
        <taxon>Bacillati</taxon>
        <taxon>Bacillota</taxon>
        <taxon>Bacilli</taxon>
        <taxon>Bacillales</taxon>
        <taxon>Paenibacillaceae</taxon>
        <taxon>Paenibacillus</taxon>
    </lineage>
</organism>
<sequence>MKYFRCFRLLLLVILLGGSVFANSAYAYLDLKTDYTYDAAGNLSRINSNEQNVNLEYDGQGNLISRSSDSSFEGHFSLNEAETNSFVNNFSNVQGQNNWYYQEWDGTTYRNLEYENDHWKGSNPYTVVGHTSHHPAETDPVMKWVAPKAGFIKIAGNVSKSNPGGGDGVNVKVLKNNALIWSKDLVYNDVTGYEMNITVGVNAGDSIYFVLNKKGDNFYDGTNWTPVITYMKDSYAFMEGFSHVQGQNNWYYQEWDGTTYWNLEYENDHWKGSNPYTVVGRATHHPAETDPVMKWVAPKAGFIKIAGNVSKSNPGGGDGVNVKVLKNNALIWSKDLVYNDVTGYEMNITAGVNAGDAIYFVLNKKGDNFYDGTNWTPVITYMKDSYAFMEGFSHVQGQNNWYYQEWDGTTYRNLEYENDHWKGSNPYTVVGHTSHHPAETDPVMKWVAPKAGFIKIAGNVSKSNPGGGDGVNVKVLKNNALIWSKDLAYNDVTGFEMNITAGVNAGDAIYFVLNKKGDNFYDGTNWTPVIIYSNR</sequence>
<comment type="caution">
    <text evidence="2">The sequence shown here is derived from an EMBL/GenBank/DDBJ whole genome shotgun (WGS) entry which is preliminary data.</text>
</comment>
<proteinExistence type="predicted"/>
<gene>
    <name evidence="2" type="ORF">ACEU3E_32470</name>
</gene>
<dbReference type="InterPro" id="IPR006530">
    <property type="entry name" value="YD"/>
</dbReference>
<accession>A0ABV4VB63</accession>
<evidence type="ECO:0000313" key="2">
    <source>
        <dbReference type="EMBL" id="MFB0846904.1"/>
    </source>
</evidence>
<dbReference type="EMBL" id="JBHDLN010000027">
    <property type="protein sequence ID" value="MFB0846904.1"/>
    <property type="molecule type" value="Genomic_DNA"/>
</dbReference>
<dbReference type="RefSeq" id="WP_373956833.1">
    <property type="nucleotide sequence ID" value="NZ_JBHDLN010000027.1"/>
</dbReference>
<reference evidence="2 3" key="1">
    <citation type="submission" date="2024-09" db="EMBL/GenBank/DDBJ databases">
        <authorList>
            <person name="Makale K.P.P."/>
            <person name="Makhzoum A."/>
            <person name="Rantong G."/>
            <person name="Rahube T.O."/>
        </authorList>
    </citation>
    <scope>NUCLEOTIDE SEQUENCE [LARGE SCALE GENOMIC DNA]</scope>
    <source>
        <strain evidence="2 3">KM_D13</strain>
    </source>
</reference>
<keyword evidence="3" id="KW-1185">Reference proteome</keyword>
<evidence type="ECO:0000256" key="1">
    <source>
        <dbReference type="SAM" id="SignalP"/>
    </source>
</evidence>
<evidence type="ECO:0000313" key="3">
    <source>
        <dbReference type="Proteomes" id="UP001575622"/>
    </source>
</evidence>
<dbReference type="Proteomes" id="UP001575622">
    <property type="component" value="Unassembled WGS sequence"/>
</dbReference>